<protein>
    <recommendedName>
        <fullName evidence="3">Signal peptidase I</fullName>
        <ecNumber evidence="3">3.4.21.89</ecNumber>
    </recommendedName>
</protein>
<comment type="catalytic activity">
    <reaction evidence="3">
        <text>Cleavage of hydrophobic, N-terminal signal or leader sequences from secreted and periplasmic proteins.</text>
        <dbReference type="EC" id="3.4.21.89"/>
    </reaction>
</comment>
<comment type="caution">
    <text evidence="5">The sequence shown here is derived from an EMBL/GenBank/DDBJ whole genome shotgun (WGS) entry which is preliminary data.</text>
</comment>
<dbReference type="AlphaFoldDB" id="A0A7X9E6Y8"/>
<keyword evidence="3" id="KW-0645">Protease</keyword>
<keyword evidence="3" id="KW-0472">Membrane</keyword>
<dbReference type="SUPFAM" id="SSF51306">
    <property type="entry name" value="LexA/Signal peptidase"/>
    <property type="match status" value="1"/>
</dbReference>
<dbReference type="InterPro" id="IPR019533">
    <property type="entry name" value="Peptidase_S26"/>
</dbReference>
<feature type="active site" evidence="2">
    <location>
        <position position="81"/>
    </location>
</feature>
<feature type="transmembrane region" description="Helical" evidence="3">
    <location>
        <begin position="7"/>
        <end position="28"/>
    </location>
</feature>
<dbReference type="Proteomes" id="UP000590542">
    <property type="component" value="Unassembled WGS sequence"/>
</dbReference>
<evidence type="ECO:0000313" key="6">
    <source>
        <dbReference type="Proteomes" id="UP000590542"/>
    </source>
</evidence>
<reference evidence="5 6" key="1">
    <citation type="journal article" date="2020" name="Biotechnol. Biofuels">
        <title>New insights from the biogas microbiome by comprehensive genome-resolved metagenomics of nearly 1600 species originating from multiple anaerobic digesters.</title>
        <authorList>
            <person name="Campanaro S."/>
            <person name="Treu L."/>
            <person name="Rodriguez-R L.M."/>
            <person name="Kovalovszki A."/>
            <person name="Ziels R.M."/>
            <person name="Maus I."/>
            <person name="Zhu X."/>
            <person name="Kougias P.G."/>
            <person name="Basile A."/>
            <person name="Luo G."/>
            <person name="Schluter A."/>
            <person name="Konstantinidis K.T."/>
            <person name="Angelidaki I."/>
        </authorList>
    </citation>
    <scope>NUCLEOTIDE SEQUENCE [LARGE SCALE GENOMIC DNA]</scope>
    <source>
        <strain evidence="5">AS27yjCOA_202</strain>
    </source>
</reference>
<feature type="active site" evidence="2">
    <location>
        <position position="38"/>
    </location>
</feature>
<organism evidence="5 6">
    <name type="scientific">candidate division WWE3 bacterium</name>
    <dbReference type="NCBI Taxonomy" id="2053526"/>
    <lineage>
        <taxon>Bacteria</taxon>
        <taxon>Katanobacteria</taxon>
    </lineage>
</organism>
<comment type="subcellular location">
    <subcellularLocation>
        <location evidence="3">Membrane</location>
        <topology evidence="3">Single-pass type II membrane protein</topology>
    </subcellularLocation>
</comment>
<dbReference type="PANTHER" id="PTHR43390:SF1">
    <property type="entry name" value="CHLOROPLAST PROCESSING PEPTIDASE"/>
    <property type="match status" value="1"/>
</dbReference>
<dbReference type="Gene3D" id="2.10.109.10">
    <property type="entry name" value="Umud Fragment, subunit A"/>
    <property type="match status" value="1"/>
</dbReference>
<dbReference type="Pfam" id="PF10502">
    <property type="entry name" value="Peptidase_S26"/>
    <property type="match status" value="1"/>
</dbReference>
<evidence type="ECO:0000313" key="5">
    <source>
        <dbReference type="EMBL" id="NMB91421.1"/>
    </source>
</evidence>
<keyword evidence="3 5" id="KW-0378">Hydrolase</keyword>
<dbReference type="GO" id="GO:0016020">
    <property type="term" value="C:membrane"/>
    <property type="evidence" value="ECO:0007669"/>
    <property type="project" value="UniProtKB-SubCell"/>
</dbReference>
<proteinExistence type="inferred from homology"/>
<dbReference type="GO" id="GO:0009003">
    <property type="term" value="F:signal peptidase activity"/>
    <property type="evidence" value="ECO:0007669"/>
    <property type="project" value="UniProtKB-EC"/>
</dbReference>
<evidence type="ECO:0000256" key="1">
    <source>
        <dbReference type="ARBA" id="ARBA00009370"/>
    </source>
</evidence>
<dbReference type="GO" id="GO:0006465">
    <property type="term" value="P:signal peptide processing"/>
    <property type="evidence" value="ECO:0007669"/>
    <property type="project" value="InterPro"/>
</dbReference>
<evidence type="ECO:0000259" key="4">
    <source>
        <dbReference type="Pfam" id="PF10502"/>
    </source>
</evidence>
<accession>A0A7X9E6Y8</accession>
<dbReference type="EC" id="3.4.21.89" evidence="3"/>
<dbReference type="GO" id="GO:0004252">
    <property type="term" value="F:serine-type endopeptidase activity"/>
    <property type="evidence" value="ECO:0007669"/>
    <property type="project" value="InterPro"/>
</dbReference>
<keyword evidence="3" id="KW-0812">Transmembrane</keyword>
<evidence type="ECO:0000256" key="2">
    <source>
        <dbReference type="PIRSR" id="PIRSR600223-1"/>
    </source>
</evidence>
<dbReference type="CDD" id="cd06530">
    <property type="entry name" value="S26_SPase_I"/>
    <property type="match status" value="1"/>
</dbReference>
<dbReference type="InterPro" id="IPR036286">
    <property type="entry name" value="LexA/Signal_pep-like_sf"/>
</dbReference>
<evidence type="ECO:0000256" key="3">
    <source>
        <dbReference type="RuleBase" id="RU362042"/>
    </source>
</evidence>
<sequence length="181" mass="20668">MKVKELIVEIIESLVVSFIVIMLIYMLVASVEVVVGPSMEPNFYSGERILVDRITKKLFPLKRGEIVVFFPPNDNESHYIKRIVGMPGDIFKIIDCGVVISKDGERFKLDESYLGEGTCTEGNIKIREGHSIRIEDNQYALLGDNREESLDSRILGFVDKKRIIGRVVFRFWPLNKVGFVN</sequence>
<name>A0A7X9E6Y8_UNCKA</name>
<dbReference type="InterPro" id="IPR000223">
    <property type="entry name" value="Pept_S26A_signal_pept_1"/>
</dbReference>
<feature type="domain" description="Peptidase S26" evidence="4">
    <location>
        <begin position="8"/>
        <end position="172"/>
    </location>
</feature>
<comment type="similarity">
    <text evidence="1 3">Belongs to the peptidase S26 family.</text>
</comment>
<dbReference type="EMBL" id="JAAZNV010000006">
    <property type="protein sequence ID" value="NMB91421.1"/>
    <property type="molecule type" value="Genomic_DNA"/>
</dbReference>
<gene>
    <name evidence="5" type="primary">lepB</name>
    <name evidence="5" type="ORF">GYA37_01075</name>
</gene>
<dbReference type="PRINTS" id="PR00727">
    <property type="entry name" value="LEADERPTASE"/>
</dbReference>
<dbReference type="NCBIfam" id="TIGR02227">
    <property type="entry name" value="sigpep_I_bact"/>
    <property type="match status" value="1"/>
</dbReference>
<keyword evidence="3" id="KW-1133">Transmembrane helix</keyword>
<dbReference type="PANTHER" id="PTHR43390">
    <property type="entry name" value="SIGNAL PEPTIDASE I"/>
    <property type="match status" value="1"/>
</dbReference>